<evidence type="ECO:0000259" key="1">
    <source>
        <dbReference type="Pfam" id="PF26504"/>
    </source>
</evidence>
<evidence type="ECO:0000313" key="2">
    <source>
        <dbReference type="EMBL" id="BAX99800.1"/>
    </source>
</evidence>
<gene>
    <name evidence="2" type="ORF">MSTE_04506</name>
</gene>
<sequence>MRHALRFDEDCAFHCYRALEDIRQRYSDSSDSREASWEKLKSDLGIDREEFRAIEVEAIARRHGERAVSTHEERISWAKWTRKVVETYIARYPSKGYVLPRAST</sequence>
<protein>
    <recommendedName>
        <fullName evidence="1">DUF8168 domain-containing protein</fullName>
    </recommendedName>
</protein>
<keyword evidence="3" id="KW-1185">Reference proteome</keyword>
<evidence type="ECO:0000313" key="3">
    <source>
        <dbReference type="Proteomes" id="UP000217954"/>
    </source>
</evidence>
<dbReference type="Proteomes" id="UP000217954">
    <property type="component" value="Chromosome"/>
</dbReference>
<dbReference type="KEGG" id="mste:MSTE_04506"/>
<dbReference type="InterPro" id="IPR059012">
    <property type="entry name" value="DUF8168_C"/>
</dbReference>
<name>A0A1Z4F3L4_9MYCO</name>
<proteinExistence type="predicted"/>
<feature type="domain" description="DUF8168" evidence="1">
    <location>
        <begin position="1"/>
        <end position="90"/>
    </location>
</feature>
<dbReference type="Pfam" id="PF26504">
    <property type="entry name" value="DUF8168_C"/>
    <property type="match status" value="1"/>
</dbReference>
<reference evidence="3" key="1">
    <citation type="journal article" date="2017" name="Genome Announc.">
        <title>Complete Genome Sequence of Mycobacterium stephanolepidis.</title>
        <authorList>
            <person name="Fukano H."/>
            <person name="Yoshida M."/>
            <person name="Katayama Y."/>
            <person name="Omatsu T."/>
            <person name="Mizutani T."/>
            <person name="Kurata O."/>
            <person name="Wada S."/>
            <person name="Hoshino Y."/>
        </authorList>
    </citation>
    <scope>NUCLEOTIDE SEQUENCE [LARGE SCALE GENOMIC DNA]</scope>
    <source>
        <strain evidence="3">NJB0901</strain>
    </source>
</reference>
<dbReference type="EMBL" id="AP018165">
    <property type="protein sequence ID" value="BAX99800.1"/>
    <property type="molecule type" value="Genomic_DNA"/>
</dbReference>
<organism evidence="2 3">
    <name type="scientific">[Mycobacterium] stephanolepidis</name>
    <dbReference type="NCBI Taxonomy" id="1520670"/>
    <lineage>
        <taxon>Bacteria</taxon>
        <taxon>Bacillati</taxon>
        <taxon>Actinomycetota</taxon>
        <taxon>Actinomycetes</taxon>
        <taxon>Mycobacteriales</taxon>
        <taxon>Mycobacteriaceae</taxon>
        <taxon>Mycobacteroides</taxon>
    </lineage>
</organism>
<reference evidence="2 3" key="2">
    <citation type="journal article" date="2017" name="Int. J. Syst. Evol. Microbiol.">
        <title>Mycobacterium stephanolepidis sp. nov., a rapidly growing species related to Mycobacterium chelonae, isolated from marine teleost fish, Stephanolepis cirrhifer.</title>
        <authorList>
            <person name="Fukano H."/>
            <person name="Wada S."/>
            <person name="Kurata O."/>
            <person name="Katayama K."/>
            <person name="Fujiwara N."/>
            <person name="Hoshino Y."/>
        </authorList>
    </citation>
    <scope>NUCLEOTIDE SEQUENCE [LARGE SCALE GENOMIC DNA]</scope>
    <source>
        <strain evidence="2 3">NJB0901</strain>
    </source>
</reference>
<accession>A0A1Z4F3L4</accession>
<dbReference type="AlphaFoldDB" id="A0A1Z4F3L4"/>